<evidence type="ECO:0000256" key="5">
    <source>
        <dbReference type="ARBA" id="ARBA00012417"/>
    </source>
</evidence>
<evidence type="ECO:0000256" key="22">
    <source>
        <dbReference type="ARBA" id="ARBA00023270"/>
    </source>
</evidence>
<feature type="region of interest" description="Disordered" evidence="27">
    <location>
        <begin position="755"/>
        <end position="800"/>
    </location>
</feature>
<dbReference type="Pfam" id="PF11799">
    <property type="entry name" value="IMS_C"/>
    <property type="match status" value="1"/>
</dbReference>
<gene>
    <name evidence="28" type="ORF">OFUS_LOCUS16796</name>
</gene>
<evidence type="ECO:0000256" key="9">
    <source>
        <dbReference type="ARBA" id="ARBA00022679"/>
    </source>
</evidence>
<keyword evidence="16" id="KW-0460">Magnesium</keyword>
<dbReference type="GO" id="GO:0005657">
    <property type="term" value="C:replication fork"/>
    <property type="evidence" value="ECO:0007669"/>
    <property type="project" value="TreeGrafter"/>
</dbReference>
<comment type="caution">
    <text evidence="28">The sequence shown here is derived from an EMBL/GenBank/DDBJ whole genome shotgun (WGS) entry which is preliminary data.</text>
</comment>
<dbReference type="Pfam" id="PF21704">
    <property type="entry name" value="POLH-Rev1_HhH"/>
    <property type="match status" value="1"/>
</dbReference>
<dbReference type="PANTHER" id="PTHR45873">
    <property type="entry name" value="DNA POLYMERASE ETA"/>
    <property type="match status" value="1"/>
</dbReference>
<keyword evidence="18" id="KW-0239">DNA-directed DNA polymerase</keyword>
<evidence type="ECO:0000256" key="18">
    <source>
        <dbReference type="ARBA" id="ARBA00022932"/>
    </source>
</evidence>
<dbReference type="Gene3D" id="3.40.1170.60">
    <property type="match status" value="1"/>
</dbReference>
<dbReference type="InterPro" id="IPR036775">
    <property type="entry name" value="DNA_pol_Y-fam_lit_finger_sf"/>
</dbReference>
<keyword evidence="29" id="KW-1185">Reference proteome</keyword>
<evidence type="ECO:0000313" key="29">
    <source>
        <dbReference type="Proteomes" id="UP000749559"/>
    </source>
</evidence>
<protein>
    <recommendedName>
        <fullName evidence="23">DNA polymerase eta</fullName>
        <ecNumber evidence="5">2.7.7.7</ecNumber>
    </recommendedName>
    <alternativeName>
        <fullName evidence="26">RAD30 homolog A</fullName>
    </alternativeName>
</protein>
<organism evidence="28 29">
    <name type="scientific">Owenia fusiformis</name>
    <name type="common">Polychaete worm</name>
    <dbReference type="NCBI Taxonomy" id="6347"/>
    <lineage>
        <taxon>Eukaryota</taxon>
        <taxon>Metazoa</taxon>
        <taxon>Spiralia</taxon>
        <taxon>Lophotrochozoa</taxon>
        <taxon>Annelida</taxon>
        <taxon>Polychaeta</taxon>
        <taxon>Sedentaria</taxon>
        <taxon>Canalipalpata</taxon>
        <taxon>Sabellida</taxon>
        <taxon>Oweniida</taxon>
        <taxon>Oweniidae</taxon>
        <taxon>Owenia</taxon>
    </lineage>
</organism>
<dbReference type="FunFam" id="1.10.150.20:FF:000014">
    <property type="entry name" value="Polymerase (DNA directed), eta"/>
    <property type="match status" value="1"/>
</dbReference>
<dbReference type="InterPro" id="IPR043128">
    <property type="entry name" value="Rev_trsase/Diguanyl_cyclase"/>
</dbReference>
<comment type="similarity">
    <text evidence="4">Belongs to the DNA polymerase type-Y family.</text>
</comment>
<evidence type="ECO:0000256" key="16">
    <source>
        <dbReference type="ARBA" id="ARBA00022842"/>
    </source>
</evidence>
<keyword evidence="11" id="KW-0235">DNA replication</keyword>
<dbReference type="SUPFAM" id="SSF56672">
    <property type="entry name" value="DNA/RNA polymerases"/>
    <property type="match status" value="1"/>
</dbReference>
<dbReference type="InterPro" id="IPR017961">
    <property type="entry name" value="DNA_pol_Y-fam_little_finger"/>
</dbReference>
<evidence type="ECO:0000256" key="11">
    <source>
        <dbReference type="ARBA" id="ARBA00022705"/>
    </source>
</evidence>
<name>A0A8J1XWW0_OWEFU</name>
<dbReference type="Pfam" id="PF18439">
    <property type="entry name" value="zf_UBZ"/>
    <property type="match status" value="1"/>
</dbReference>
<evidence type="ECO:0000256" key="17">
    <source>
        <dbReference type="ARBA" id="ARBA00022843"/>
    </source>
</evidence>
<dbReference type="GO" id="GO:0008270">
    <property type="term" value="F:zinc ion binding"/>
    <property type="evidence" value="ECO:0007669"/>
    <property type="project" value="UniProtKB-KW"/>
</dbReference>
<keyword evidence="15" id="KW-0862">Zinc</keyword>
<dbReference type="InterPro" id="IPR041298">
    <property type="entry name" value="UBZ3"/>
</dbReference>
<evidence type="ECO:0000256" key="15">
    <source>
        <dbReference type="ARBA" id="ARBA00022833"/>
    </source>
</evidence>
<feature type="compositionally biased region" description="Low complexity" evidence="27">
    <location>
        <begin position="455"/>
        <end position="480"/>
    </location>
</feature>
<comment type="catalytic activity">
    <reaction evidence="24">
        <text>DNA(n) + a 2'-deoxyribonucleoside 5'-triphosphate = DNA(n+1) + diphosphate</text>
        <dbReference type="Rhea" id="RHEA:22508"/>
        <dbReference type="Rhea" id="RHEA-COMP:17339"/>
        <dbReference type="Rhea" id="RHEA-COMP:17340"/>
        <dbReference type="ChEBI" id="CHEBI:33019"/>
        <dbReference type="ChEBI" id="CHEBI:61560"/>
        <dbReference type="ChEBI" id="CHEBI:173112"/>
        <dbReference type="EC" id="2.7.7.7"/>
    </reaction>
</comment>
<dbReference type="EMBL" id="CAIIXF020000008">
    <property type="protein sequence ID" value="CAH1791744.1"/>
    <property type="molecule type" value="Genomic_DNA"/>
</dbReference>
<dbReference type="GO" id="GO:0006281">
    <property type="term" value="P:DNA repair"/>
    <property type="evidence" value="ECO:0007669"/>
    <property type="project" value="UniProtKB-KW"/>
</dbReference>
<dbReference type="GO" id="GO:0006260">
    <property type="term" value="P:DNA replication"/>
    <property type="evidence" value="ECO:0007669"/>
    <property type="project" value="UniProtKB-KW"/>
</dbReference>
<dbReference type="Gene3D" id="3.30.70.270">
    <property type="match status" value="1"/>
</dbReference>
<dbReference type="GO" id="GO:0010225">
    <property type="term" value="P:response to UV-C"/>
    <property type="evidence" value="ECO:0007669"/>
    <property type="project" value="UniProtKB-ARBA"/>
</dbReference>
<dbReference type="PROSITE" id="PS51907">
    <property type="entry name" value="ZF_UBZ3"/>
    <property type="match status" value="1"/>
</dbReference>
<evidence type="ECO:0000256" key="2">
    <source>
        <dbReference type="ARBA" id="ARBA00001946"/>
    </source>
</evidence>
<comment type="subunit">
    <text evidence="25">Interacts with REV1. Interacts with monoubiquitinated PCNA, but not unmodified PCNA. Interacts with POLI; this interaction targets POLI to the replication machinery. Interacts with PALB2 and BRCA2; the interactions are direct and are required to sustain the recruitment of POLH at blocked replication forks and to stimulate POLH-dependent DNA synthesis on D loop substrates. Interacts (via C-terminus) with TRAIP. Interacts with ubiquitin. Interacts with POLDIP2.</text>
</comment>
<feature type="compositionally biased region" description="Polar residues" evidence="27">
    <location>
        <begin position="755"/>
        <end position="764"/>
    </location>
</feature>
<dbReference type="InterPro" id="IPR001126">
    <property type="entry name" value="UmuC"/>
</dbReference>
<keyword evidence="12" id="KW-0479">Metal-binding</keyword>
<dbReference type="FunFam" id="3.30.70.270:FF:000022">
    <property type="entry name" value="DNA polymerase eta"/>
    <property type="match status" value="1"/>
</dbReference>
<dbReference type="GO" id="GO:0042276">
    <property type="term" value="P:error-prone translesion synthesis"/>
    <property type="evidence" value="ECO:0007669"/>
    <property type="project" value="TreeGrafter"/>
</dbReference>
<dbReference type="Gene3D" id="3.30.1490.100">
    <property type="entry name" value="DNA polymerase, Y-family, little finger domain"/>
    <property type="match status" value="1"/>
</dbReference>
<sequence length="800" mass="88325">MSSTMAQQRVIALVDMDCFYVQVEQRRNPSLKGKPCAVVQYKTWKGGGIIAVGYEARACGVTRQMRGDEAKEKCPAIELVRVPEVRGKADLTRYRDAGAEVIAVLCRFSDCVERASVDEAYIDLTEEVQKRLNTAGNDSVTLDKLPCTHVTGFEDAETTDKETKRQNGLNAWTESIYHSTDDVEDHSRDQMLTIGAVIAEEMRAAVFRDTGFHCSAGIAHNKMLAKLACGLNKPRKQTILPHSSVNQLFQTLSITKLRSLGGKLGEQLQEQLGVEKVADLCKYSEQQLQQIFGDKTGTILYGMCRGEEHEPVTARLLPKSVGCGKNFRGREMLDTRTKVKHWIHSLAEEVTERLEKDKLMNKRVAKNMTIGVGQLTKPSTTHSSRSCTIVRYDAQKIGDDAFAVLQKFNTAGGHQEAWVPAIVNLSISAGKFQDEGTSQKIKNFFSQSASSPVFTSTQSPDASQSASSFAFTSTPATQTPVRPKQNVKAKPTGIAKFFSSKVNTSIFQENPNDSSVQSKVLESNERNVPFSECESTQALTNSDLTVNVDSAKSTTMLQSDTFTHLNAVNTKDDEIIKDVPTTSTKSFFKTYMQRNNINMGNENEKVDSFKNSRSGVVSDITGEDSDTVINKTVFSEDTNESTAGSVQHVIIDDNVESDSCNNSLVDNEPYLLIADNRVNGLTREENRPPTVNNSNAIIDDQSVSIAPIIDTNCSDSANEASDYSRCEKCNEMVSAWDLPEHLDFHYALELQNQPHSGATVQTAPSVKRKSTSQSKRGRKKSKLNNDSSNMQTLDTFFSKN</sequence>
<evidence type="ECO:0000256" key="27">
    <source>
        <dbReference type="SAM" id="MobiDB-lite"/>
    </source>
</evidence>
<evidence type="ECO:0000256" key="19">
    <source>
        <dbReference type="ARBA" id="ARBA00023125"/>
    </source>
</evidence>
<evidence type="ECO:0000256" key="8">
    <source>
        <dbReference type="ARBA" id="ARBA00022634"/>
    </source>
</evidence>
<evidence type="ECO:0000256" key="21">
    <source>
        <dbReference type="ARBA" id="ARBA00023242"/>
    </source>
</evidence>
<dbReference type="Gene3D" id="1.10.150.20">
    <property type="entry name" value="5' to 3' exonuclease, C-terminal subdomain"/>
    <property type="match status" value="1"/>
</dbReference>
<dbReference type="PROSITE" id="PS50173">
    <property type="entry name" value="UMUC"/>
    <property type="match status" value="1"/>
</dbReference>
<keyword evidence="19" id="KW-0238">DNA-binding</keyword>
<evidence type="ECO:0000256" key="20">
    <source>
        <dbReference type="ARBA" id="ARBA00023204"/>
    </source>
</evidence>
<evidence type="ECO:0000256" key="14">
    <source>
        <dbReference type="ARBA" id="ARBA00022771"/>
    </source>
</evidence>
<feature type="compositionally biased region" description="Polar residues" evidence="27">
    <location>
        <begin position="784"/>
        <end position="800"/>
    </location>
</feature>
<evidence type="ECO:0000256" key="1">
    <source>
        <dbReference type="ARBA" id="ARBA00001936"/>
    </source>
</evidence>
<dbReference type="FunFam" id="3.40.1170.60:FF:000003">
    <property type="entry name" value="DNA polymerase eta"/>
    <property type="match status" value="1"/>
</dbReference>
<comment type="subcellular location">
    <subcellularLocation>
        <location evidence="3">Nucleus</location>
    </subcellularLocation>
</comment>
<keyword evidence="22" id="KW-0704">Schiff base</keyword>
<dbReference type="Proteomes" id="UP000749559">
    <property type="component" value="Unassembled WGS sequence"/>
</dbReference>
<feature type="region of interest" description="Disordered" evidence="27">
    <location>
        <begin position="453"/>
        <end position="488"/>
    </location>
</feature>
<evidence type="ECO:0000256" key="3">
    <source>
        <dbReference type="ARBA" id="ARBA00004123"/>
    </source>
</evidence>
<keyword evidence="9" id="KW-0808">Transferase</keyword>
<dbReference type="GO" id="GO:0035861">
    <property type="term" value="C:site of double-strand break"/>
    <property type="evidence" value="ECO:0007669"/>
    <property type="project" value="TreeGrafter"/>
</dbReference>
<keyword evidence="6" id="KW-0515">Mutator protein</keyword>
<evidence type="ECO:0000256" key="4">
    <source>
        <dbReference type="ARBA" id="ARBA00010945"/>
    </source>
</evidence>
<dbReference type="InterPro" id="IPR052230">
    <property type="entry name" value="DNA_polymerase_eta"/>
</dbReference>
<evidence type="ECO:0000313" key="28">
    <source>
        <dbReference type="EMBL" id="CAH1791744.1"/>
    </source>
</evidence>
<evidence type="ECO:0000256" key="25">
    <source>
        <dbReference type="ARBA" id="ARBA00064665"/>
    </source>
</evidence>
<evidence type="ECO:0000256" key="7">
    <source>
        <dbReference type="ARBA" id="ARBA00022499"/>
    </source>
</evidence>
<comment type="cofactor">
    <cofactor evidence="2">
        <name>Mg(2+)</name>
        <dbReference type="ChEBI" id="CHEBI:18420"/>
    </cofactor>
</comment>
<keyword evidence="14" id="KW-0863">Zinc-finger</keyword>
<dbReference type="PIRSF" id="PIRSF036603">
    <property type="entry name" value="DPol_eta"/>
    <property type="match status" value="1"/>
</dbReference>
<evidence type="ECO:0000256" key="6">
    <source>
        <dbReference type="ARBA" id="ARBA00022457"/>
    </source>
</evidence>
<evidence type="ECO:0000256" key="23">
    <source>
        <dbReference type="ARBA" id="ARBA00044975"/>
    </source>
</evidence>
<dbReference type="OrthoDB" id="5723at2759"/>
<dbReference type="GO" id="GO:0003684">
    <property type="term" value="F:damaged DNA binding"/>
    <property type="evidence" value="ECO:0007669"/>
    <property type="project" value="InterPro"/>
</dbReference>
<reference evidence="28" key="1">
    <citation type="submission" date="2022-03" db="EMBL/GenBank/DDBJ databases">
        <authorList>
            <person name="Martin C."/>
        </authorList>
    </citation>
    <scope>NUCLEOTIDE SEQUENCE</scope>
</reference>
<evidence type="ECO:0000256" key="26">
    <source>
        <dbReference type="ARBA" id="ARBA00080427"/>
    </source>
</evidence>
<keyword evidence="13" id="KW-0227">DNA damage</keyword>
<proteinExistence type="inferred from homology"/>
<evidence type="ECO:0000256" key="12">
    <source>
        <dbReference type="ARBA" id="ARBA00022723"/>
    </source>
</evidence>
<evidence type="ECO:0000256" key="24">
    <source>
        <dbReference type="ARBA" id="ARBA00049244"/>
    </source>
</evidence>
<keyword evidence="7" id="KW-1017">Isopeptide bond</keyword>
<dbReference type="GO" id="GO:0003887">
    <property type="term" value="F:DNA-directed DNA polymerase activity"/>
    <property type="evidence" value="ECO:0007669"/>
    <property type="project" value="UniProtKB-KW"/>
</dbReference>
<dbReference type="FunFam" id="3.30.1490.100:FF:000007">
    <property type="entry name" value="DNA polymerase eta"/>
    <property type="match status" value="1"/>
</dbReference>
<dbReference type="Pfam" id="PF00817">
    <property type="entry name" value="IMS"/>
    <property type="match status" value="1"/>
</dbReference>
<keyword evidence="8" id="KW-0237">DNA synthesis</keyword>
<dbReference type="AlphaFoldDB" id="A0A8J1XWW0"/>
<dbReference type="InterPro" id="IPR043502">
    <property type="entry name" value="DNA/RNA_pol_sf"/>
</dbReference>
<dbReference type="GO" id="GO:0005634">
    <property type="term" value="C:nucleus"/>
    <property type="evidence" value="ECO:0007669"/>
    <property type="project" value="UniProtKB-SubCell"/>
</dbReference>
<keyword evidence="17" id="KW-0832">Ubl conjugation</keyword>
<dbReference type="SUPFAM" id="SSF100879">
    <property type="entry name" value="Lesion bypass DNA polymerase (Y-family), little finger domain"/>
    <property type="match status" value="1"/>
</dbReference>
<keyword evidence="10" id="KW-0548">Nucleotidyltransferase</keyword>
<comment type="cofactor">
    <cofactor evidence="1">
        <name>Mn(2+)</name>
        <dbReference type="ChEBI" id="CHEBI:29035"/>
    </cofactor>
</comment>
<keyword evidence="20" id="KW-0234">DNA repair</keyword>
<dbReference type="PANTHER" id="PTHR45873:SF1">
    <property type="entry name" value="DNA POLYMERASE ETA"/>
    <property type="match status" value="1"/>
</dbReference>
<accession>A0A8J1XWW0</accession>
<keyword evidence="21" id="KW-0539">Nucleus</keyword>
<evidence type="ECO:0000256" key="13">
    <source>
        <dbReference type="ARBA" id="ARBA00022763"/>
    </source>
</evidence>
<dbReference type="EC" id="2.7.7.7" evidence="5"/>
<feature type="compositionally biased region" description="Basic residues" evidence="27">
    <location>
        <begin position="766"/>
        <end position="782"/>
    </location>
</feature>
<evidence type="ECO:0000256" key="10">
    <source>
        <dbReference type="ARBA" id="ARBA00022695"/>
    </source>
</evidence>